<evidence type="ECO:0000313" key="11">
    <source>
        <dbReference type="Proteomes" id="UP000011976"/>
    </source>
</evidence>
<feature type="region of interest" description="Disordered" evidence="6">
    <location>
        <begin position="441"/>
        <end position="461"/>
    </location>
</feature>
<evidence type="ECO:0000313" key="10">
    <source>
        <dbReference type="EMBL" id="GAC71402.1"/>
    </source>
</evidence>
<dbReference type="PANTHER" id="PTHR10984:SF25">
    <property type="entry name" value="ENDOPLASMIC RETICULUM-GOLGI INTERMEDIATE COMPARTMENT PROTEIN 3"/>
    <property type="match status" value="1"/>
</dbReference>
<reference evidence="11" key="1">
    <citation type="journal article" date="2013" name="Genome Announc.">
        <title>Genome sequence of the basidiomycetous yeast Pseudozyma antarctica T-34, a producer of the glycolipid biosurfactants mannosylerythritol lipids.</title>
        <authorList>
            <person name="Morita T."/>
            <person name="Koike H."/>
            <person name="Koyama Y."/>
            <person name="Hagiwara H."/>
            <person name="Ito E."/>
            <person name="Fukuoka T."/>
            <person name="Imura T."/>
            <person name="Machida M."/>
            <person name="Kitamoto D."/>
        </authorList>
    </citation>
    <scope>NUCLEOTIDE SEQUENCE [LARGE SCALE GENOMIC DNA]</scope>
    <source>
        <strain evidence="11">T-34</strain>
    </source>
</reference>
<evidence type="ECO:0000259" key="9">
    <source>
        <dbReference type="Pfam" id="PF13850"/>
    </source>
</evidence>
<dbReference type="InterPro" id="IPR039542">
    <property type="entry name" value="Erv_N"/>
</dbReference>
<dbReference type="AlphaFoldDB" id="M9MC41"/>
<dbReference type="GO" id="GO:0030134">
    <property type="term" value="C:COPII-coated ER to Golgi transport vesicle"/>
    <property type="evidence" value="ECO:0007669"/>
    <property type="project" value="TreeGrafter"/>
</dbReference>
<evidence type="ECO:0000259" key="8">
    <source>
        <dbReference type="Pfam" id="PF07970"/>
    </source>
</evidence>
<dbReference type="GO" id="GO:0005789">
    <property type="term" value="C:endoplasmic reticulum membrane"/>
    <property type="evidence" value="ECO:0007669"/>
    <property type="project" value="TreeGrafter"/>
</dbReference>
<dbReference type="GO" id="GO:0006890">
    <property type="term" value="P:retrograde vesicle-mediated transport, Golgi to endoplasmic reticulum"/>
    <property type="evidence" value="ECO:0007669"/>
    <property type="project" value="TreeGrafter"/>
</dbReference>
<name>M9MC41_PSEA3</name>
<dbReference type="Pfam" id="PF13850">
    <property type="entry name" value="ERGIC_N"/>
    <property type="match status" value="1"/>
</dbReference>
<dbReference type="InterPro" id="IPR012936">
    <property type="entry name" value="Erv_C"/>
</dbReference>
<dbReference type="STRING" id="1151754.M9MC41"/>
<evidence type="ECO:0000256" key="2">
    <source>
        <dbReference type="ARBA" id="ARBA00005648"/>
    </source>
</evidence>
<dbReference type="Pfam" id="PF07970">
    <property type="entry name" value="COPIIcoated_ERV"/>
    <property type="match status" value="1"/>
</dbReference>
<dbReference type="Proteomes" id="UP000011976">
    <property type="component" value="Unassembled WGS sequence"/>
</dbReference>
<feature type="transmembrane region" description="Helical" evidence="7">
    <location>
        <begin position="409"/>
        <end position="431"/>
    </location>
</feature>
<evidence type="ECO:0000256" key="4">
    <source>
        <dbReference type="ARBA" id="ARBA00022989"/>
    </source>
</evidence>
<feature type="transmembrane region" description="Helical" evidence="7">
    <location>
        <begin position="56"/>
        <end position="77"/>
    </location>
</feature>
<gene>
    <name evidence="10" type="ORF">PANT_3d00017</name>
</gene>
<dbReference type="OrthoDB" id="10266265at2759"/>
<evidence type="ECO:0000256" key="7">
    <source>
        <dbReference type="SAM" id="Phobius"/>
    </source>
</evidence>
<comment type="subcellular location">
    <subcellularLocation>
        <location evidence="1">Membrane</location>
        <topology evidence="1">Multi-pass membrane protein</topology>
    </subcellularLocation>
</comment>
<dbReference type="PANTHER" id="PTHR10984">
    <property type="entry name" value="ENDOPLASMIC RETICULUM-GOLGI INTERMEDIATE COMPARTMENT PROTEIN"/>
    <property type="match status" value="1"/>
</dbReference>
<evidence type="ECO:0000256" key="3">
    <source>
        <dbReference type="ARBA" id="ARBA00022692"/>
    </source>
</evidence>
<keyword evidence="3 7" id="KW-0812">Transmembrane</keyword>
<dbReference type="EMBL" id="DF196769">
    <property type="protein sequence ID" value="GAC71402.1"/>
    <property type="molecule type" value="Genomic_DNA"/>
</dbReference>
<feature type="domain" description="Endoplasmic reticulum vesicle transporter N-terminal" evidence="9">
    <location>
        <begin position="44"/>
        <end position="125"/>
    </location>
</feature>
<evidence type="ECO:0000256" key="5">
    <source>
        <dbReference type="ARBA" id="ARBA00023136"/>
    </source>
</evidence>
<dbReference type="GO" id="GO:0000139">
    <property type="term" value="C:Golgi membrane"/>
    <property type="evidence" value="ECO:0007669"/>
    <property type="project" value="TreeGrafter"/>
</dbReference>
<protein>
    <submittedName>
        <fullName evidence="10">Uncharacterized protein</fullName>
    </submittedName>
</protein>
<dbReference type="GO" id="GO:0006888">
    <property type="term" value="P:endoplasmic reticulum to Golgi vesicle-mediated transport"/>
    <property type="evidence" value="ECO:0007669"/>
    <property type="project" value="TreeGrafter"/>
</dbReference>
<evidence type="ECO:0000256" key="6">
    <source>
        <dbReference type="SAM" id="MobiDB-lite"/>
    </source>
</evidence>
<organism evidence="10 11">
    <name type="scientific">Pseudozyma antarctica (strain T-34)</name>
    <name type="common">Yeast</name>
    <name type="synonym">Candida antarctica</name>
    <dbReference type="NCBI Taxonomy" id="1151754"/>
    <lineage>
        <taxon>Eukaryota</taxon>
        <taxon>Fungi</taxon>
        <taxon>Dikarya</taxon>
        <taxon>Basidiomycota</taxon>
        <taxon>Ustilaginomycotina</taxon>
        <taxon>Ustilaginomycetes</taxon>
        <taxon>Ustilaginales</taxon>
        <taxon>Ustilaginaceae</taxon>
        <taxon>Moesziomyces</taxon>
    </lineage>
</organism>
<keyword evidence="4 7" id="KW-1133">Transmembrane helix</keyword>
<evidence type="ECO:0000256" key="1">
    <source>
        <dbReference type="ARBA" id="ARBA00004141"/>
    </source>
</evidence>
<dbReference type="InterPro" id="IPR045888">
    <property type="entry name" value="Erv"/>
</dbReference>
<keyword evidence="5 7" id="KW-0472">Membrane</keyword>
<comment type="similarity">
    <text evidence="2">Belongs to the ERGIC family.</text>
</comment>
<sequence length="461" mass="50854">MKLDGPGGARWPFHAGRKPAQDIAARHTQTLEARDFALTLGFRSKTMDDVRIRTNAGALITMVSALLIVVLTIGEFVDYRTVHLKPSLEVDRSRGEKLTVNMDITFPRVPCYLLSLDVMDISGEHVNDIQHDIERTRVTHDGKPITQGKKNLKGDAARIAATKGKDYCGDCYGGQPPASGCCNTCDEVREAYVRKGWSFADPDHVDQCVAEGWSDKIKEQNKEGCRISGKLHVNKVVGSFHLSPGKAFQRNSVHIHDLVPYLSGTGAEHHDFGHIIHDFSFGSEQQYHGLTTAKEREVKQKLGVKDPLEGVRAQTQQSQFMFQYFLKVVSTEFRPLSGDTLKTQQYSVTTYERDLSPGANAAAMAGMSNEGSGAHISHGFAGVPGVFFNYEISPLKTIHSEHRQSLSHFLTSTCAIVGGILTVAGIVDSLVYNSRRRLRRNAPNDHTQEGLGFTSKTGKFL</sequence>
<accession>M9MC41</accession>
<proteinExistence type="inferred from homology"/>
<feature type="domain" description="Endoplasmic reticulum vesicle transporter C-terminal" evidence="8">
    <location>
        <begin position="171"/>
        <end position="428"/>
    </location>
</feature>